<feature type="chain" id="PRO_5002537073" evidence="1">
    <location>
        <begin position="27"/>
        <end position="362"/>
    </location>
</feature>
<proteinExistence type="predicted"/>
<dbReference type="PANTHER" id="PTHR31528">
    <property type="entry name" value="4-AMINO-5-HYDROXYMETHYL-2-METHYLPYRIMIDINE PHOSPHATE SYNTHASE THI11-RELATED"/>
    <property type="match status" value="1"/>
</dbReference>
<accession>A0A0G1FQL4</accession>
<dbReference type="Proteomes" id="UP000034090">
    <property type="component" value="Unassembled WGS sequence"/>
</dbReference>
<evidence type="ECO:0000313" key="4">
    <source>
        <dbReference type="Proteomes" id="UP000034090"/>
    </source>
</evidence>
<dbReference type="GO" id="GO:0009228">
    <property type="term" value="P:thiamine biosynthetic process"/>
    <property type="evidence" value="ECO:0007669"/>
    <property type="project" value="InterPro"/>
</dbReference>
<sequence>MFTQKFTIGMALIIIALLFGSFAVQAQDEEPMTYEEAMACVLENFPASGYTTNEFVPTDEDLADIVPLDETVHLRVGMPWVLNDEEAPWYIAEELGYFAEEGLEIELVAGGPGINHLLTLGGGVIDIAVVPGGAAVPRAIMSETPVDVVVVGTFLKGMPYTYITIDPELLGRELTPEDLIGRTVAIQSDADVYLNMLLDMYEIPRDQVEVSYAGFTSDCLLVGQCDFYSGWIMNQPRMLEQEGHEWNGLQYRDWVYDEYSDVIIIRPEMLEAEEGRDIVNRFLRATYRGIQFLLDNPEESAEIAVVYGVDADLTVEQAMWRFEQQEHLVIGNDGLGLMATSPDVWDDMVAMLVQYGQIKCGD</sequence>
<dbReference type="Pfam" id="PF09084">
    <property type="entry name" value="NMT1"/>
    <property type="match status" value="1"/>
</dbReference>
<evidence type="ECO:0000256" key="1">
    <source>
        <dbReference type="SAM" id="SignalP"/>
    </source>
</evidence>
<comment type="caution">
    <text evidence="3">The sequence shown here is derived from an EMBL/GenBank/DDBJ whole genome shotgun (WGS) entry which is preliminary data.</text>
</comment>
<organism evidence="3 4">
    <name type="scientific">Candidatus Woesebacteria bacterium GW2011_GWB1_43_14</name>
    <dbReference type="NCBI Taxonomy" id="1618578"/>
    <lineage>
        <taxon>Bacteria</taxon>
        <taxon>Candidatus Woeseibacteriota</taxon>
    </lineage>
</organism>
<feature type="domain" description="SsuA/THI5-like" evidence="2">
    <location>
        <begin position="86"/>
        <end position="299"/>
    </location>
</feature>
<keyword evidence="1" id="KW-0732">Signal</keyword>
<dbReference type="Gene3D" id="3.40.190.10">
    <property type="entry name" value="Periplasmic binding protein-like II"/>
    <property type="match status" value="2"/>
</dbReference>
<dbReference type="AlphaFoldDB" id="A0A0G1FQL4"/>
<feature type="signal peptide" evidence="1">
    <location>
        <begin position="1"/>
        <end position="26"/>
    </location>
</feature>
<dbReference type="InterPro" id="IPR027939">
    <property type="entry name" value="NMT1/THI5"/>
</dbReference>
<evidence type="ECO:0000259" key="2">
    <source>
        <dbReference type="Pfam" id="PF09084"/>
    </source>
</evidence>
<dbReference type="STRING" id="1618578.UV74_C0013G0448"/>
<reference evidence="3 4" key="1">
    <citation type="journal article" date="2015" name="Nature">
        <title>rRNA introns, odd ribosomes, and small enigmatic genomes across a large radiation of phyla.</title>
        <authorList>
            <person name="Brown C.T."/>
            <person name="Hug L.A."/>
            <person name="Thomas B.C."/>
            <person name="Sharon I."/>
            <person name="Castelle C.J."/>
            <person name="Singh A."/>
            <person name="Wilkins M.J."/>
            <person name="Williams K.H."/>
            <person name="Banfield J.F."/>
        </authorList>
    </citation>
    <scope>NUCLEOTIDE SEQUENCE [LARGE SCALE GENOMIC DNA]</scope>
</reference>
<dbReference type="EMBL" id="LCFQ01000013">
    <property type="protein sequence ID" value="KKS97326.1"/>
    <property type="molecule type" value="Genomic_DNA"/>
</dbReference>
<dbReference type="PANTHER" id="PTHR31528:SF15">
    <property type="entry name" value="RIBOFLAVIN-BINDING PROTEIN RIBY"/>
    <property type="match status" value="1"/>
</dbReference>
<gene>
    <name evidence="3" type="ORF">UV74_C0013G0448</name>
</gene>
<evidence type="ECO:0000313" key="3">
    <source>
        <dbReference type="EMBL" id="KKS97326.1"/>
    </source>
</evidence>
<protein>
    <submittedName>
        <fullName evidence="3">Twin-arginine translocation pathway signal</fullName>
    </submittedName>
</protein>
<dbReference type="SUPFAM" id="SSF53850">
    <property type="entry name" value="Periplasmic binding protein-like II"/>
    <property type="match status" value="1"/>
</dbReference>
<name>A0A0G1FQL4_9BACT</name>
<dbReference type="InterPro" id="IPR015168">
    <property type="entry name" value="SsuA/THI5"/>
</dbReference>